<dbReference type="AlphaFoldDB" id="A0A1M5PWI9"/>
<dbReference type="Proteomes" id="UP000184278">
    <property type="component" value="Unassembled WGS sequence"/>
</dbReference>
<dbReference type="GeneID" id="89509149"/>
<evidence type="ECO:0000256" key="1">
    <source>
        <dbReference type="ARBA" id="ARBA00004651"/>
    </source>
</evidence>
<keyword evidence="10" id="KW-1185">Reference proteome</keyword>
<keyword evidence="5 8" id="KW-0812">Transmembrane</keyword>
<feature type="transmembrane region" description="Helical" evidence="8">
    <location>
        <begin position="284"/>
        <end position="302"/>
    </location>
</feature>
<keyword evidence="3" id="KW-0813">Transport</keyword>
<dbReference type="FunFam" id="1.10.3470.10:FF:000001">
    <property type="entry name" value="Vitamin B12 ABC transporter permease BtuC"/>
    <property type="match status" value="1"/>
</dbReference>
<dbReference type="Pfam" id="PF01032">
    <property type="entry name" value="FecCD"/>
    <property type="match status" value="1"/>
</dbReference>
<dbReference type="STRING" id="1121131.SAMN02745229_00113"/>
<dbReference type="GO" id="GO:0022857">
    <property type="term" value="F:transmembrane transporter activity"/>
    <property type="evidence" value="ECO:0007669"/>
    <property type="project" value="InterPro"/>
</dbReference>
<evidence type="ECO:0000256" key="7">
    <source>
        <dbReference type="ARBA" id="ARBA00023136"/>
    </source>
</evidence>
<gene>
    <name evidence="9" type="ORF">SAMN02745229_00113</name>
</gene>
<dbReference type="GO" id="GO:0033214">
    <property type="term" value="P:siderophore-iron import into cell"/>
    <property type="evidence" value="ECO:0007669"/>
    <property type="project" value="TreeGrafter"/>
</dbReference>
<comment type="similarity">
    <text evidence="2">Belongs to the binding-protein-dependent transport system permease family. FecCD subfamily.</text>
</comment>
<feature type="transmembrane region" description="Helical" evidence="8">
    <location>
        <begin position="201"/>
        <end position="226"/>
    </location>
</feature>
<name>A0A1M5PWI9_BUTFI</name>
<dbReference type="PANTHER" id="PTHR30472">
    <property type="entry name" value="FERRIC ENTEROBACTIN TRANSPORT SYSTEM PERMEASE PROTEIN"/>
    <property type="match status" value="1"/>
</dbReference>
<keyword evidence="4" id="KW-1003">Cell membrane</keyword>
<dbReference type="RefSeq" id="WP_073384648.1">
    <property type="nucleotide sequence ID" value="NZ_FQXK01000003.1"/>
</dbReference>
<evidence type="ECO:0000256" key="6">
    <source>
        <dbReference type="ARBA" id="ARBA00022989"/>
    </source>
</evidence>
<feature type="transmembrane region" description="Helical" evidence="8">
    <location>
        <begin position="156"/>
        <end position="178"/>
    </location>
</feature>
<keyword evidence="7 8" id="KW-0472">Membrane</keyword>
<feature type="transmembrane region" description="Helical" evidence="8">
    <location>
        <begin position="94"/>
        <end position="118"/>
    </location>
</feature>
<sequence>MNSYYRRLNRKRFAIIVLASIVMLLLLLADLFTGSSNLSVSGAMKILLDGPSKESKYHFIIWSIRMPMTMTCLGVGASLALAGEHMQTILQNPLASPYTLGISSAAGFGAALSVVTGFPFLPVAWINTSLSALIFALGTSAMIFTICRNNTDSKTMILIGIVVTFLFSALQSLMQYLASQDQLSEIMHWMFGSLSKATEEGSFVCIACFLIIFLLSMRLTWQLTCLSTGEERSRSLGINTGKLRKEIYLYSSLLTAVAVSYVGAIGFIGLVAPHLARSYVGDDQRFLLCLSSIMGAIILLAASVIAKILKPGEIIPVGIITNIVGVAFLLYLLLRKKV</sequence>
<feature type="transmembrane region" description="Helical" evidence="8">
    <location>
        <begin position="314"/>
        <end position="334"/>
    </location>
</feature>
<feature type="transmembrane region" description="Helical" evidence="8">
    <location>
        <begin position="124"/>
        <end position="144"/>
    </location>
</feature>
<evidence type="ECO:0000256" key="2">
    <source>
        <dbReference type="ARBA" id="ARBA00007935"/>
    </source>
</evidence>
<feature type="transmembrane region" description="Helical" evidence="8">
    <location>
        <begin position="247"/>
        <end position="272"/>
    </location>
</feature>
<dbReference type="CDD" id="cd06550">
    <property type="entry name" value="TM_ABC_iron-siderophores_like"/>
    <property type="match status" value="1"/>
</dbReference>
<evidence type="ECO:0000313" key="9">
    <source>
        <dbReference type="EMBL" id="SHH05891.1"/>
    </source>
</evidence>
<dbReference type="Gene3D" id="1.10.3470.10">
    <property type="entry name" value="ABC transporter involved in vitamin B12 uptake, BtuC"/>
    <property type="match status" value="1"/>
</dbReference>
<comment type="subcellular location">
    <subcellularLocation>
        <location evidence="1">Cell membrane</location>
        <topology evidence="1">Multi-pass membrane protein</topology>
    </subcellularLocation>
</comment>
<dbReference type="GO" id="GO:0005886">
    <property type="term" value="C:plasma membrane"/>
    <property type="evidence" value="ECO:0007669"/>
    <property type="project" value="UniProtKB-SubCell"/>
</dbReference>
<evidence type="ECO:0000256" key="4">
    <source>
        <dbReference type="ARBA" id="ARBA00022475"/>
    </source>
</evidence>
<dbReference type="PANTHER" id="PTHR30472:SF25">
    <property type="entry name" value="ABC TRANSPORTER PERMEASE PROTEIN MJ0876-RELATED"/>
    <property type="match status" value="1"/>
</dbReference>
<evidence type="ECO:0000256" key="8">
    <source>
        <dbReference type="SAM" id="Phobius"/>
    </source>
</evidence>
<dbReference type="InterPro" id="IPR037294">
    <property type="entry name" value="ABC_BtuC-like"/>
</dbReference>
<keyword evidence="6 8" id="KW-1133">Transmembrane helix</keyword>
<reference evidence="10" key="1">
    <citation type="submission" date="2016-11" db="EMBL/GenBank/DDBJ databases">
        <authorList>
            <person name="Varghese N."/>
            <person name="Submissions S."/>
        </authorList>
    </citation>
    <scope>NUCLEOTIDE SEQUENCE [LARGE SCALE GENOMIC DNA]</scope>
    <source>
        <strain evidence="10">DSM 3071</strain>
    </source>
</reference>
<feature type="transmembrane region" description="Helical" evidence="8">
    <location>
        <begin position="12"/>
        <end position="32"/>
    </location>
</feature>
<dbReference type="InterPro" id="IPR000522">
    <property type="entry name" value="ABC_transptr_permease_BtuC"/>
</dbReference>
<evidence type="ECO:0000313" key="10">
    <source>
        <dbReference type="Proteomes" id="UP000184278"/>
    </source>
</evidence>
<dbReference type="SUPFAM" id="SSF81345">
    <property type="entry name" value="ABC transporter involved in vitamin B12 uptake, BtuC"/>
    <property type="match status" value="1"/>
</dbReference>
<feature type="transmembrane region" description="Helical" evidence="8">
    <location>
        <begin position="59"/>
        <end position="82"/>
    </location>
</feature>
<organism evidence="9 10">
    <name type="scientific">Butyrivibrio fibrisolvens DSM 3071</name>
    <dbReference type="NCBI Taxonomy" id="1121131"/>
    <lineage>
        <taxon>Bacteria</taxon>
        <taxon>Bacillati</taxon>
        <taxon>Bacillota</taxon>
        <taxon>Clostridia</taxon>
        <taxon>Lachnospirales</taxon>
        <taxon>Lachnospiraceae</taxon>
        <taxon>Butyrivibrio</taxon>
    </lineage>
</organism>
<dbReference type="OrthoDB" id="9792889at2"/>
<dbReference type="EMBL" id="FQXK01000003">
    <property type="protein sequence ID" value="SHH05891.1"/>
    <property type="molecule type" value="Genomic_DNA"/>
</dbReference>
<accession>A0A1M5PWI9</accession>
<evidence type="ECO:0000256" key="5">
    <source>
        <dbReference type="ARBA" id="ARBA00022692"/>
    </source>
</evidence>
<proteinExistence type="inferred from homology"/>
<protein>
    <submittedName>
        <fullName evidence="9">Iron complex transport system permease protein</fullName>
    </submittedName>
</protein>
<evidence type="ECO:0000256" key="3">
    <source>
        <dbReference type="ARBA" id="ARBA00022448"/>
    </source>
</evidence>